<organism evidence="2 3">
    <name type="scientific">Thalassiosira pseudonana</name>
    <name type="common">Marine diatom</name>
    <name type="synonym">Cyclotella nana</name>
    <dbReference type="NCBI Taxonomy" id="35128"/>
    <lineage>
        <taxon>Eukaryota</taxon>
        <taxon>Sar</taxon>
        <taxon>Stramenopiles</taxon>
        <taxon>Ochrophyta</taxon>
        <taxon>Bacillariophyta</taxon>
        <taxon>Coscinodiscophyceae</taxon>
        <taxon>Thalassiosirophycidae</taxon>
        <taxon>Thalassiosirales</taxon>
        <taxon>Thalassiosiraceae</taxon>
        <taxon>Thalassiosira</taxon>
    </lineage>
</organism>
<dbReference type="KEGG" id="tps:THAPSDRAFT_8375"/>
<gene>
    <name evidence="2" type="ORF">THAPSDRAFT_8375</name>
</gene>
<dbReference type="EMBL" id="CM000646">
    <property type="protein sequence ID" value="EED90015.1"/>
    <property type="molecule type" value="Genomic_DNA"/>
</dbReference>
<dbReference type="AlphaFoldDB" id="B8C9B1"/>
<keyword evidence="1" id="KW-0732">Signal</keyword>
<protein>
    <submittedName>
        <fullName evidence="2">Uncharacterized protein</fullName>
    </submittedName>
</protein>
<proteinExistence type="predicted"/>
<dbReference type="PaxDb" id="35128-Thaps8375"/>
<dbReference type="Proteomes" id="UP000001449">
    <property type="component" value="Chromosome 10"/>
</dbReference>
<evidence type="ECO:0000313" key="3">
    <source>
        <dbReference type="Proteomes" id="UP000001449"/>
    </source>
</evidence>
<name>B8C9B1_THAPS</name>
<reference evidence="2 3" key="2">
    <citation type="journal article" date="2008" name="Nature">
        <title>The Phaeodactylum genome reveals the evolutionary history of diatom genomes.</title>
        <authorList>
            <person name="Bowler C."/>
            <person name="Allen A.E."/>
            <person name="Badger J.H."/>
            <person name="Grimwood J."/>
            <person name="Jabbari K."/>
            <person name="Kuo A."/>
            <person name="Maheswari U."/>
            <person name="Martens C."/>
            <person name="Maumus F."/>
            <person name="Otillar R.P."/>
            <person name="Rayko E."/>
            <person name="Salamov A."/>
            <person name="Vandepoele K."/>
            <person name="Beszteri B."/>
            <person name="Gruber A."/>
            <person name="Heijde M."/>
            <person name="Katinka M."/>
            <person name="Mock T."/>
            <person name="Valentin K."/>
            <person name="Verret F."/>
            <person name="Berges J.A."/>
            <person name="Brownlee C."/>
            <person name="Cadoret J.P."/>
            <person name="Chiovitti A."/>
            <person name="Choi C.J."/>
            <person name="Coesel S."/>
            <person name="De Martino A."/>
            <person name="Detter J.C."/>
            <person name="Durkin C."/>
            <person name="Falciatore A."/>
            <person name="Fournet J."/>
            <person name="Haruta M."/>
            <person name="Huysman M.J."/>
            <person name="Jenkins B.D."/>
            <person name="Jiroutova K."/>
            <person name="Jorgensen R.E."/>
            <person name="Joubert Y."/>
            <person name="Kaplan A."/>
            <person name="Kroger N."/>
            <person name="Kroth P.G."/>
            <person name="La Roche J."/>
            <person name="Lindquist E."/>
            <person name="Lommer M."/>
            <person name="Martin-Jezequel V."/>
            <person name="Lopez P.J."/>
            <person name="Lucas S."/>
            <person name="Mangogna M."/>
            <person name="McGinnis K."/>
            <person name="Medlin L.K."/>
            <person name="Montsant A."/>
            <person name="Oudot-Le Secq M.P."/>
            <person name="Napoli C."/>
            <person name="Obornik M."/>
            <person name="Parker M.S."/>
            <person name="Petit J.L."/>
            <person name="Porcel B.M."/>
            <person name="Poulsen N."/>
            <person name="Robison M."/>
            <person name="Rychlewski L."/>
            <person name="Rynearson T.A."/>
            <person name="Schmutz J."/>
            <person name="Shapiro H."/>
            <person name="Siaut M."/>
            <person name="Stanley M."/>
            <person name="Sussman M.R."/>
            <person name="Taylor A.R."/>
            <person name="Vardi A."/>
            <person name="von Dassow P."/>
            <person name="Vyverman W."/>
            <person name="Willis A."/>
            <person name="Wyrwicz L.S."/>
            <person name="Rokhsar D.S."/>
            <person name="Weissenbach J."/>
            <person name="Armbrust E.V."/>
            <person name="Green B.R."/>
            <person name="Van de Peer Y."/>
            <person name="Grigoriev I.V."/>
        </authorList>
    </citation>
    <scope>NUCLEOTIDE SEQUENCE [LARGE SCALE GENOMIC DNA]</scope>
    <source>
        <strain evidence="2 3">CCMP1335</strain>
    </source>
</reference>
<keyword evidence="3" id="KW-1185">Reference proteome</keyword>
<feature type="chain" id="PRO_5002866381" evidence="1">
    <location>
        <begin position="28"/>
        <end position="149"/>
    </location>
</feature>
<sequence>MPVAIADGMLSLALHCVLLWWRWSNRSIRSPLNILCLNVSLDDFDIDDDVVVCEEHEAEADEEGLVVVYDDETTKQEVTLADAEETATMINKRSDTLQIILLCCGAARKEKGKVGGGGGWAHRDRVRTDSCTPLLDSYTFNEFFIFPFL</sequence>
<evidence type="ECO:0000256" key="1">
    <source>
        <dbReference type="SAM" id="SignalP"/>
    </source>
</evidence>
<dbReference type="GeneID" id="7451088"/>
<evidence type="ECO:0000313" key="2">
    <source>
        <dbReference type="EMBL" id="EED90015.1"/>
    </source>
</evidence>
<dbReference type="InParanoid" id="B8C9B1"/>
<feature type="signal peptide" evidence="1">
    <location>
        <begin position="1"/>
        <end position="27"/>
    </location>
</feature>
<reference evidence="2 3" key="1">
    <citation type="journal article" date="2004" name="Science">
        <title>The genome of the diatom Thalassiosira pseudonana: ecology, evolution, and metabolism.</title>
        <authorList>
            <person name="Armbrust E.V."/>
            <person name="Berges J.A."/>
            <person name="Bowler C."/>
            <person name="Green B.R."/>
            <person name="Martinez D."/>
            <person name="Putnam N.H."/>
            <person name="Zhou S."/>
            <person name="Allen A.E."/>
            <person name="Apt K.E."/>
            <person name="Bechner M."/>
            <person name="Brzezinski M.A."/>
            <person name="Chaal B.K."/>
            <person name="Chiovitti A."/>
            <person name="Davis A.K."/>
            <person name="Demarest M.S."/>
            <person name="Detter J.C."/>
            <person name="Glavina T."/>
            <person name="Goodstein D."/>
            <person name="Hadi M.Z."/>
            <person name="Hellsten U."/>
            <person name="Hildebrand M."/>
            <person name="Jenkins B.D."/>
            <person name="Jurka J."/>
            <person name="Kapitonov V.V."/>
            <person name="Kroger N."/>
            <person name="Lau W.W."/>
            <person name="Lane T.W."/>
            <person name="Larimer F.W."/>
            <person name="Lippmeier J.C."/>
            <person name="Lucas S."/>
            <person name="Medina M."/>
            <person name="Montsant A."/>
            <person name="Obornik M."/>
            <person name="Parker M.S."/>
            <person name="Palenik B."/>
            <person name="Pazour G.J."/>
            <person name="Richardson P.M."/>
            <person name="Rynearson T.A."/>
            <person name="Saito M.A."/>
            <person name="Schwartz D.C."/>
            <person name="Thamatrakoln K."/>
            <person name="Valentin K."/>
            <person name="Vardi A."/>
            <person name="Wilkerson F.P."/>
            <person name="Rokhsar D.S."/>
        </authorList>
    </citation>
    <scope>NUCLEOTIDE SEQUENCE [LARGE SCALE GENOMIC DNA]</scope>
    <source>
        <strain evidence="2 3">CCMP1335</strain>
    </source>
</reference>
<accession>B8C9B1</accession>
<dbReference type="HOGENOM" id="CLU_1753387_0_0_1"/>
<dbReference type="RefSeq" id="XP_002292819.1">
    <property type="nucleotide sequence ID" value="XM_002292783.1"/>
</dbReference>